<evidence type="ECO:0000313" key="2">
    <source>
        <dbReference type="Proteomes" id="UP000663722"/>
    </source>
</evidence>
<dbReference type="KEGG" id="dmm:dnm_015070"/>
<keyword evidence="2" id="KW-1185">Reference proteome</keyword>
<evidence type="ECO:0000313" key="1">
    <source>
        <dbReference type="EMBL" id="QTA85496.1"/>
    </source>
</evidence>
<name>A0A975GL59_9BACT</name>
<reference evidence="1" key="1">
    <citation type="journal article" date="2021" name="Microb. Physiol.">
        <title>Proteogenomic Insights into the Physiology of Marine, Sulfate-Reducing, Filamentous Desulfonema limicola and Desulfonema magnum.</title>
        <authorList>
            <person name="Schnaars V."/>
            <person name="Wohlbrand L."/>
            <person name="Scheve S."/>
            <person name="Hinrichs C."/>
            <person name="Reinhardt R."/>
            <person name="Rabus R."/>
        </authorList>
    </citation>
    <scope>NUCLEOTIDE SEQUENCE</scope>
    <source>
        <strain evidence="1">4be13</strain>
    </source>
</reference>
<accession>A0A975GL59</accession>
<gene>
    <name evidence="1" type="ORF">dnm_015070</name>
</gene>
<organism evidence="1 2">
    <name type="scientific">Desulfonema magnum</name>
    <dbReference type="NCBI Taxonomy" id="45655"/>
    <lineage>
        <taxon>Bacteria</taxon>
        <taxon>Pseudomonadati</taxon>
        <taxon>Thermodesulfobacteriota</taxon>
        <taxon>Desulfobacteria</taxon>
        <taxon>Desulfobacterales</taxon>
        <taxon>Desulfococcaceae</taxon>
        <taxon>Desulfonema</taxon>
    </lineage>
</organism>
<dbReference type="AlphaFoldDB" id="A0A975GL59"/>
<protein>
    <submittedName>
        <fullName evidence="1">Uncharacterized protein</fullName>
    </submittedName>
</protein>
<dbReference type="EMBL" id="CP061800">
    <property type="protein sequence ID" value="QTA85496.1"/>
    <property type="molecule type" value="Genomic_DNA"/>
</dbReference>
<proteinExistence type="predicted"/>
<dbReference type="Proteomes" id="UP000663722">
    <property type="component" value="Chromosome"/>
</dbReference>
<sequence>MKLRAFYEAIFPRIIRILQIQMPVRTFYLYNLFKFFTYFYMKVLGVRC</sequence>